<reference evidence="15 16" key="1">
    <citation type="journal article" date="2016" name="Sci. Rep.">
        <title>The Dendrobium catenatum Lindl. genome sequence provides insights into polysaccharide synthase, floral development and adaptive evolution.</title>
        <authorList>
            <person name="Zhang G.Q."/>
            <person name="Xu Q."/>
            <person name="Bian C."/>
            <person name="Tsai W.C."/>
            <person name="Yeh C.M."/>
            <person name="Liu K.W."/>
            <person name="Yoshida K."/>
            <person name="Zhang L.S."/>
            <person name="Chang S.B."/>
            <person name="Chen F."/>
            <person name="Shi Y."/>
            <person name="Su Y.Y."/>
            <person name="Zhang Y.Q."/>
            <person name="Chen L.J."/>
            <person name="Yin Y."/>
            <person name="Lin M."/>
            <person name="Huang H."/>
            <person name="Deng H."/>
            <person name="Wang Z.W."/>
            <person name="Zhu S.L."/>
            <person name="Zhao X."/>
            <person name="Deng C."/>
            <person name="Niu S.C."/>
            <person name="Huang J."/>
            <person name="Wang M."/>
            <person name="Liu G.H."/>
            <person name="Yang H.J."/>
            <person name="Xiao X.J."/>
            <person name="Hsiao Y.Y."/>
            <person name="Wu W.L."/>
            <person name="Chen Y.Y."/>
            <person name="Mitsuda N."/>
            <person name="Ohme-Takagi M."/>
            <person name="Luo Y.B."/>
            <person name="Van de Peer Y."/>
            <person name="Liu Z.J."/>
        </authorList>
    </citation>
    <scope>NUCLEOTIDE SEQUENCE [LARGE SCALE GENOMIC DNA]</scope>
    <source>
        <tissue evidence="15">The whole plant</tissue>
    </source>
</reference>
<evidence type="ECO:0000259" key="14">
    <source>
        <dbReference type="PROSITE" id="PS50994"/>
    </source>
</evidence>
<dbReference type="Pfam" id="PF08284">
    <property type="entry name" value="RVP_2"/>
    <property type="match status" value="1"/>
</dbReference>
<dbReference type="PROSITE" id="PS50878">
    <property type="entry name" value="RT_POL"/>
    <property type="match status" value="1"/>
</dbReference>
<feature type="region of interest" description="Disordered" evidence="12">
    <location>
        <begin position="167"/>
        <end position="227"/>
    </location>
</feature>
<evidence type="ECO:0000256" key="12">
    <source>
        <dbReference type="SAM" id="MobiDB-lite"/>
    </source>
</evidence>
<feature type="compositionally biased region" description="Basic and acidic residues" evidence="12">
    <location>
        <begin position="195"/>
        <end position="213"/>
    </location>
</feature>
<evidence type="ECO:0000256" key="2">
    <source>
        <dbReference type="ARBA" id="ARBA00022679"/>
    </source>
</evidence>
<dbReference type="Gene3D" id="3.10.10.10">
    <property type="entry name" value="HIV Type 1 Reverse Transcriptase, subunit A, domain 1"/>
    <property type="match status" value="1"/>
</dbReference>
<dbReference type="InterPro" id="IPR050951">
    <property type="entry name" value="Retrovirus_Pol_polyprotein"/>
</dbReference>
<feature type="compositionally biased region" description="Gly residues" evidence="12">
    <location>
        <begin position="112"/>
        <end position="121"/>
    </location>
</feature>
<evidence type="ECO:0000313" key="16">
    <source>
        <dbReference type="Proteomes" id="UP000233837"/>
    </source>
</evidence>
<dbReference type="Gene3D" id="3.30.70.270">
    <property type="match status" value="2"/>
</dbReference>
<feature type="compositionally biased region" description="Basic and acidic residues" evidence="12">
    <location>
        <begin position="82"/>
        <end position="105"/>
    </location>
</feature>
<keyword evidence="11" id="KW-0511">Multifunctional enzyme</keyword>
<feature type="region of interest" description="Disordered" evidence="12">
    <location>
        <begin position="416"/>
        <end position="435"/>
    </location>
</feature>
<keyword evidence="16" id="KW-1185">Reference proteome</keyword>
<dbReference type="InterPro" id="IPR041577">
    <property type="entry name" value="RT_RNaseH_2"/>
</dbReference>
<dbReference type="GO" id="GO:0006508">
    <property type="term" value="P:proteolysis"/>
    <property type="evidence" value="ECO:0007669"/>
    <property type="project" value="UniProtKB-KW"/>
</dbReference>
<dbReference type="SUPFAM" id="SSF53098">
    <property type="entry name" value="Ribonuclease H-like"/>
    <property type="match status" value="1"/>
</dbReference>
<proteinExistence type="predicted"/>
<keyword evidence="8" id="KW-0694">RNA-binding</keyword>
<accession>A0A2I0X132</accession>
<dbReference type="PANTHER" id="PTHR37984">
    <property type="entry name" value="PROTEIN CBG26694"/>
    <property type="match status" value="1"/>
</dbReference>
<feature type="region of interest" description="Disordered" evidence="12">
    <location>
        <begin position="59"/>
        <end position="124"/>
    </location>
</feature>
<dbReference type="GO" id="GO:0004190">
    <property type="term" value="F:aspartic-type endopeptidase activity"/>
    <property type="evidence" value="ECO:0007669"/>
    <property type="project" value="InterPro"/>
</dbReference>
<evidence type="ECO:0000256" key="7">
    <source>
        <dbReference type="ARBA" id="ARBA00022842"/>
    </source>
</evidence>
<dbReference type="InterPro" id="IPR041588">
    <property type="entry name" value="Integrase_H2C2"/>
</dbReference>
<dbReference type="EMBL" id="KZ502233">
    <property type="protein sequence ID" value="PKU81613.1"/>
    <property type="molecule type" value="Genomic_DNA"/>
</dbReference>
<dbReference type="GO" id="GO:0015074">
    <property type="term" value="P:DNA integration"/>
    <property type="evidence" value="ECO:0007669"/>
    <property type="project" value="UniProtKB-KW"/>
</dbReference>
<keyword evidence="10" id="KW-0695">RNA-directed DNA polymerase</keyword>
<dbReference type="Gene3D" id="3.30.420.10">
    <property type="entry name" value="Ribonuclease H-like superfamily/Ribonuclease H"/>
    <property type="match status" value="1"/>
</dbReference>
<keyword evidence="6" id="KW-0378">Hydrolase</keyword>
<evidence type="ECO:0000256" key="6">
    <source>
        <dbReference type="ARBA" id="ARBA00022801"/>
    </source>
</evidence>
<dbReference type="PROSITE" id="PS50994">
    <property type="entry name" value="INTEGRASE"/>
    <property type="match status" value="1"/>
</dbReference>
<dbReference type="Proteomes" id="UP000233837">
    <property type="component" value="Unassembled WGS sequence"/>
</dbReference>
<dbReference type="Gene3D" id="2.40.70.10">
    <property type="entry name" value="Acid Proteases"/>
    <property type="match status" value="1"/>
</dbReference>
<dbReference type="CDD" id="cd01647">
    <property type="entry name" value="RT_LTR"/>
    <property type="match status" value="1"/>
</dbReference>
<dbReference type="InterPro" id="IPR043128">
    <property type="entry name" value="Rev_trsase/Diguanyl_cyclase"/>
</dbReference>
<dbReference type="GO" id="GO:0003723">
    <property type="term" value="F:RNA binding"/>
    <property type="evidence" value="ECO:0007669"/>
    <property type="project" value="UniProtKB-KW"/>
</dbReference>
<evidence type="ECO:0000259" key="13">
    <source>
        <dbReference type="PROSITE" id="PS50878"/>
    </source>
</evidence>
<dbReference type="SUPFAM" id="SSF50630">
    <property type="entry name" value="Acid proteases"/>
    <property type="match status" value="1"/>
</dbReference>
<dbReference type="Pfam" id="PF17919">
    <property type="entry name" value="RT_RNaseH_2"/>
    <property type="match status" value="1"/>
</dbReference>
<evidence type="ECO:0000256" key="3">
    <source>
        <dbReference type="ARBA" id="ARBA00022695"/>
    </source>
</evidence>
<dbReference type="InterPro" id="IPR000477">
    <property type="entry name" value="RT_dom"/>
</dbReference>
<keyword evidence="4" id="KW-0540">Nuclease</keyword>
<dbReference type="InterPro" id="IPR001584">
    <property type="entry name" value="Integrase_cat-core"/>
</dbReference>
<dbReference type="InterPro" id="IPR036397">
    <property type="entry name" value="RNaseH_sf"/>
</dbReference>
<dbReference type="CDD" id="cd00303">
    <property type="entry name" value="retropepsin_like"/>
    <property type="match status" value="1"/>
</dbReference>
<dbReference type="GO" id="GO:0004519">
    <property type="term" value="F:endonuclease activity"/>
    <property type="evidence" value="ECO:0007669"/>
    <property type="project" value="UniProtKB-KW"/>
</dbReference>
<dbReference type="Pfam" id="PF03732">
    <property type="entry name" value="Retrotrans_gag"/>
    <property type="match status" value="1"/>
</dbReference>
<reference evidence="15 16" key="2">
    <citation type="journal article" date="2017" name="Nature">
        <title>The Apostasia genome and the evolution of orchids.</title>
        <authorList>
            <person name="Zhang G.Q."/>
            <person name="Liu K.W."/>
            <person name="Li Z."/>
            <person name="Lohaus R."/>
            <person name="Hsiao Y.Y."/>
            <person name="Niu S.C."/>
            <person name="Wang J.Y."/>
            <person name="Lin Y.C."/>
            <person name="Xu Q."/>
            <person name="Chen L.J."/>
            <person name="Yoshida K."/>
            <person name="Fujiwara S."/>
            <person name="Wang Z.W."/>
            <person name="Zhang Y.Q."/>
            <person name="Mitsuda N."/>
            <person name="Wang M."/>
            <person name="Liu G.H."/>
            <person name="Pecoraro L."/>
            <person name="Huang H.X."/>
            <person name="Xiao X.J."/>
            <person name="Lin M."/>
            <person name="Wu X.Y."/>
            <person name="Wu W.L."/>
            <person name="Chen Y.Y."/>
            <person name="Chang S.B."/>
            <person name="Sakamoto S."/>
            <person name="Ohme-Takagi M."/>
            <person name="Yagi M."/>
            <person name="Zeng S.J."/>
            <person name="Shen C.Y."/>
            <person name="Yeh C.M."/>
            <person name="Luo Y.B."/>
            <person name="Tsai W.C."/>
            <person name="Van de Peer Y."/>
            <person name="Liu Z.J."/>
        </authorList>
    </citation>
    <scope>NUCLEOTIDE SEQUENCE [LARGE SCALE GENOMIC DNA]</scope>
    <source>
        <tissue evidence="15">The whole plant</tissue>
    </source>
</reference>
<dbReference type="FunFam" id="3.30.70.270:FF:000020">
    <property type="entry name" value="Transposon Tf2-6 polyprotein-like Protein"/>
    <property type="match status" value="1"/>
</dbReference>
<dbReference type="InterPro" id="IPR001969">
    <property type="entry name" value="Aspartic_peptidase_AS"/>
</dbReference>
<dbReference type="InterPro" id="IPR005162">
    <property type="entry name" value="Retrotrans_gag_dom"/>
</dbReference>
<keyword evidence="3" id="KW-0548">Nucleotidyltransferase</keyword>
<dbReference type="FunFam" id="1.10.340.70:FF:000001">
    <property type="entry name" value="Retrovirus-related Pol polyprotein from transposon gypsy-like Protein"/>
    <property type="match status" value="1"/>
</dbReference>
<organism evidence="15 16">
    <name type="scientific">Dendrobium catenatum</name>
    <dbReference type="NCBI Taxonomy" id="906689"/>
    <lineage>
        <taxon>Eukaryota</taxon>
        <taxon>Viridiplantae</taxon>
        <taxon>Streptophyta</taxon>
        <taxon>Embryophyta</taxon>
        <taxon>Tracheophyta</taxon>
        <taxon>Spermatophyta</taxon>
        <taxon>Magnoliopsida</taxon>
        <taxon>Liliopsida</taxon>
        <taxon>Asparagales</taxon>
        <taxon>Orchidaceae</taxon>
        <taxon>Epidendroideae</taxon>
        <taxon>Malaxideae</taxon>
        <taxon>Dendrobiinae</taxon>
        <taxon>Dendrobium</taxon>
    </lineage>
</organism>
<dbReference type="Gene3D" id="1.10.340.70">
    <property type="match status" value="1"/>
</dbReference>
<dbReference type="PANTHER" id="PTHR37984:SF5">
    <property type="entry name" value="PROTEIN NYNRIN-LIKE"/>
    <property type="match status" value="1"/>
</dbReference>
<dbReference type="Pfam" id="PF17921">
    <property type="entry name" value="Integrase_H2C2"/>
    <property type="match status" value="1"/>
</dbReference>
<feature type="compositionally biased region" description="Basic and acidic residues" evidence="12">
    <location>
        <begin position="423"/>
        <end position="435"/>
    </location>
</feature>
<dbReference type="Pfam" id="PF00078">
    <property type="entry name" value="RVT_1"/>
    <property type="match status" value="1"/>
</dbReference>
<feature type="compositionally biased region" description="Basic and acidic residues" evidence="12">
    <location>
        <begin position="168"/>
        <end position="178"/>
    </location>
</feature>
<evidence type="ECO:0000256" key="9">
    <source>
        <dbReference type="ARBA" id="ARBA00022908"/>
    </source>
</evidence>
<keyword evidence="1" id="KW-0645">Protease</keyword>
<dbReference type="InterPro" id="IPR021109">
    <property type="entry name" value="Peptidase_aspartic_dom_sf"/>
</dbReference>
<dbReference type="PROSITE" id="PS00141">
    <property type="entry name" value="ASP_PROTEASE"/>
    <property type="match status" value="1"/>
</dbReference>
<evidence type="ECO:0000313" key="15">
    <source>
        <dbReference type="EMBL" id="PKU81613.1"/>
    </source>
</evidence>
<dbReference type="GO" id="GO:0003964">
    <property type="term" value="F:RNA-directed DNA polymerase activity"/>
    <property type="evidence" value="ECO:0007669"/>
    <property type="project" value="UniProtKB-KW"/>
</dbReference>
<gene>
    <name evidence="15" type="ORF">MA16_Dca013044</name>
</gene>
<protein>
    <submittedName>
        <fullName evidence="15">Putative mitochondrial protein</fullName>
    </submittedName>
</protein>
<dbReference type="InterPro" id="IPR043502">
    <property type="entry name" value="DNA/RNA_pol_sf"/>
</dbReference>
<feature type="domain" description="Integrase catalytic" evidence="14">
    <location>
        <begin position="1264"/>
        <end position="1414"/>
    </location>
</feature>
<sequence>MGTRRIESIEEKVGEWEVEFTALKEKFASVDEKLDGVEELKTQMLGLQEMIKQMVAGQHNMGGSVNPNPNPNPIAPPVDGEGGSRVREGPNAKGKEAIDIVDHGGDAWSAGPRGGRYGPNRGGEDYSTAGFMGDARASYTQNHPDQFVQGREGGSMPYNQWGGGSYRGRGEADPREPHWGSAGYARGDPVAPQAWERRESRGVDPRPWERQPEGRYGQGGMGNGRVNGRGEWGMRKLKLPIFEGEDAYGWIFKAERYFTAMGMTDEEKLLAVPLCLEARALAWYQWTEERQRFRCWAEFREMCLDRFRPPKEGTHHEQFFALTQTGTVSAYRDRFELLSSRLRGMTDEVLEGNFMKGLKPHIRSAVRAAKPRSLRETLEMAELIEDRLSSDQYRRPTFFGGGQKVANPTGGAKGAYLGAGGEGQKERDRSAPAKGEFRRLTEAELKDKRAKGLCYRCDEKFGPGHRCKDKLLQVLLVEDPEEEEVEEELGGEEEGVDHLHLDMIEVSLNSVAGLTAHSTMKMEGRIGSFTVTVLIDSGATHNFIACRLVEELGIPMIQGRGVGVSLGTGQREQCAGRCSGVTLSIQGEDITQDFLVLELGNTDVILGIQWLQTLGEMKVNWKTLMLEYGEGEHRVTLHGDPKLCRSKVALKTILKSLRSEGEGFLIELWRLEGSEPVEEQNIPEEVGELLEDFTPVFQMPAGLPPQRSKEHAIVLKGGADPVSVRPYRYPHAQKEEIEKLVREMMEAGVIQPSVSPFSSPVLLVKKKDGSWRFCVDYRALNKETVLDKFPIPVIDELLDELGGATMFSKLDLKSGYHQIRMRREDIPKTAFRTHEGHYEFLVMPFGLTNAPSTFQALMNQVFQPMLRRFVLVFFDDFLIYSRSLQEHLEHLRKVLNTLQHHQLYVNQKKCSFAQRSVEYLGHIISAEGVAADPSKVEAMTSWPTPKNLRALRGFLGLTGYYRKFIKGYGSIAAPLTEQLKKDSFNWGPEADSAMEALKRAMVSAPVLALPNFKQQLVVETDASGLGLGAVLMQQGRPIAFYSQVLSGRAKLKSVYERELMAIVKAIQKWRPYLLGRRFLVRTDQRSLKYLLEQRMVTEEHQRWLSKLLGYDFEIQYKPGLENKAADALSRKVECSQLIATSVPQLVDWGNLRTENMTSEELGSLREAIRKGKEIPSGYTVEDQLLLHRGRLVLPKTSSQIPLILQEFHASAIGGHSGGQKTYQRLAREIYWKGMRKDVEEMVAQCDTCQRNKYQACAPGGLLQPLELPDQVWSEVTMDFIEGLPKSEGYTVILVVVDRLSKYAHFIPLRHPFNATTVAAVFIREIVRLHGFPESIVSDRDKVFLSHFWKEMFKLQGTHLKRSSAYHPQTDGQSEVVNRSVETYLRCFAGEKPKHWVRWLPWAEYWYNTSFHKAA</sequence>
<evidence type="ECO:0000256" key="11">
    <source>
        <dbReference type="ARBA" id="ARBA00023268"/>
    </source>
</evidence>
<feature type="compositionally biased region" description="Gly residues" evidence="12">
    <location>
        <begin position="216"/>
        <end position="227"/>
    </location>
</feature>
<feature type="domain" description="Reverse transcriptase" evidence="13">
    <location>
        <begin position="745"/>
        <end position="924"/>
    </location>
</feature>
<dbReference type="SUPFAM" id="SSF56672">
    <property type="entry name" value="DNA/RNA polymerases"/>
    <property type="match status" value="1"/>
</dbReference>
<keyword evidence="9" id="KW-0229">DNA integration</keyword>
<keyword evidence="7" id="KW-0460">Magnesium</keyword>
<name>A0A2I0X132_9ASPA</name>
<dbReference type="FunFam" id="3.10.10.10:FF:000007">
    <property type="entry name" value="Retrovirus-related Pol polyprotein from transposon 17.6-like Protein"/>
    <property type="match status" value="1"/>
</dbReference>
<keyword evidence="5" id="KW-0255">Endonuclease</keyword>
<evidence type="ECO:0000256" key="1">
    <source>
        <dbReference type="ARBA" id="ARBA00022670"/>
    </source>
</evidence>
<evidence type="ECO:0000256" key="8">
    <source>
        <dbReference type="ARBA" id="ARBA00022884"/>
    </source>
</evidence>
<evidence type="ECO:0000256" key="5">
    <source>
        <dbReference type="ARBA" id="ARBA00022759"/>
    </source>
</evidence>
<keyword evidence="2" id="KW-0808">Transferase</keyword>
<dbReference type="InterPro" id="IPR012337">
    <property type="entry name" value="RNaseH-like_sf"/>
</dbReference>
<evidence type="ECO:0000256" key="4">
    <source>
        <dbReference type="ARBA" id="ARBA00022722"/>
    </source>
</evidence>
<dbReference type="CDD" id="cd09274">
    <property type="entry name" value="RNase_HI_RT_Ty3"/>
    <property type="match status" value="1"/>
</dbReference>
<evidence type="ECO:0000256" key="10">
    <source>
        <dbReference type="ARBA" id="ARBA00022918"/>
    </source>
</evidence>